<organism evidence="1 2">
    <name type="scientific">Cronartium quercuum f. sp. fusiforme G11</name>
    <dbReference type="NCBI Taxonomy" id="708437"/>
    <lineage>
        <taxon>Eukaryota</taxon>
        <taxon>Fungi</taxon>
        <taxon>Dikarya</taxon>
        <taxon>Basidiomycota</taxon>
        <taxon>Pucciniomycotina</taxon>
        <taxon>Pucciniomycetes</taxon>
        <taxon>Pucciniales</taxon>
        <taxon>Coleosporiaceae</taxon>
        <taxon>Cronartium</taxon>
    </lineage>
</organism>
<evidence type="ECO:0000313" key="1">
    <source>
        <dbReference type="EMBL" id="KAG0140621.1"/>
    </source>
</evidence>
<gene>
    <name evidence="1" type="ORF">CROQUDRAFT_689816</name>
</gene>
<feature type="non-terminal residue" evidence="1">
    <location>
        <position position="1"/>
    </location>
</feature>
<evidence type="ECO:0000313" key="2">
    <source>
        <dbReference type="Proteomes" id="UP000886653"/>
    </source>
</evidence>
<dbReference type="AlphaFoldDB" id="A0A9P6N6K8"/>
<protein>
    <submittedName>
        <fullName evidence="1">Uncharacterized protein</fullName>
    </submittedName>
</protein>
<sequence>GNRVLRHSQLAKLRLRIWAPDLDAQLNSLYNKACQMKAIYTFQQAVANKVYTYMSVNLSYIKDLGLLQSSYNHYVHYYMAQIYSQEKKNEGKHAQDEERKVIQGHVKGYLQDHKYKFVVVHDLPKCYQDILDPIHAHSNDEYIPKKDIYIVKKLPFCSEAATIFICCLDEEIKKFNKSQTKRHQQLKNAPLSIFLRASDDLPLDFYNPNWFNSMLPAQKQSLVGDQQTLAFLPNPILSLTSASAPDERLSNKKFTEKFWNQGTQKYDLCYQIVEEEDDDSSDHSDSYTGDTLPRYLYWMGLSDVLSPQDM</sequence>
<dbReference type="Proteomes" id="UP000886653">
    <property type="component" value="Unassembled WGS sequence"/>
</dbReference>
<dbReference type="OrthoDB" id="2507052at2759"/>
<proteinExistence type="predicted"/>
<name>A0A9P6N6K8_9BASI</name>
<reference evidence="1" key="1">
    <citation type="submission" date="2013-11" db="EMBL/GenBank/DDBJ databases">
        <title>Genome sequence of the fusiform rust pathogen reveals effectors for host alternation and coevolution with pine.</title>
        <authorList>
            <consortium name="DOE Joint Genome Institute"/>
            <person name="Smith K."/>
            <person name="Pendleton A."/>
            <person name="Kubisiak T."/>
            <person name="Anderson C."/>
            <person name="Salamov A."/>
            <person name="Aerts A."/>
            <person name="Riley R."/>
            <person name="Clum A."/>
            <person name="Lindquist E."/>
            <person name="Ence D."/>
            <person name="Campbell M."/>
            <person name="Kronenberg Z."/>
            <person name="Feau N."/>
            <person name="Dhillon B."/>
            <person name="Hamelin R."/>
            <person name="Burleigh J."/>
            <person name="Smith J."/>
            <person name="Yandell M."/>
            <person name="Nelson C."/>
            <person name="Grigoriev I."/>
            <person name="Davis J."/>
        </authorList>
    </citation>
    <scope>NUCLEOTIDE SEQUENCE</scope>
    <source>
        <strain evidence="1">G11</strain>
    </source>
</reference>
<dbReference type="EMBL" id="MU167431">
    <property type="protein sequence ID" value="KAG0140621.1"/>
    <property type="molecule type" value="Genomic_DNA"/>
</dbReference>
<accession>A0A9P6N6K8</accession>
<comment type="caution">
    <text evidence="1">The sequence shown here is derived from an EMBL/GenBank/DDBJ whole genome shotgun (WGS) entry which is preliminary data.</text>
</comment>
<keyword evidence="2" id="KW-1185">Reference proteome</keyword>